<proteinExistence type="predicted"/>
<dbReference type="Pfam" id="PF05380">
    <property type="entry name" value="Peptidase_A17"/>
    <property type="match status" value="1"/>
</dbReference>
<protein>
    <submittedName>
        <fullName evidence="3">Uncharacterized protein LOC112457811</fullName>
    </submittedName>
</protein>
<feature type="compositionally biased region" description="Polar residues" evidence="1">
    <location>
        <begin position="73"/>
        <end position="84"/>
    </location>
</feature>
<dbReference type="OrthoDB" id="7553315at2759"/>
<keyword evidence="2" id="KW-1185">Reference proteome</keyword>
<feature type="non-terminal residue" evidence="3">
    <location>
        <position position="1"/>
    </location>
</feature>
<dbReference type="AlphaFoldDB" id="A0A6J1Q3U8"/>
<dbReference type="GO" id="GO:0071897">
    <property type="term" value="P:DNA biosynthetic process"/>
    <property type="evidence" value="ECO:0007669"/>
    <property type="project" value="UniProtKB-ARBA"/>
</dbReference>
<accession>A0A6J1Q3U8</accession>
<dbReference type="InterPro" id="IPR043502">
    <property type="entry name" value="DNA/RNA_pol_sf"/>
</dbReference>
<dbReference type="Proteomes" id="UP000504618">
    <property type="component" value="Unplaced"/>
</dbReference>
<dbReference type="InterPro" id="IPR021109">
    <property type="entry name" value="Peptidase_aspartic_dom_sf"/>
</dbReference>
<dbReference type="CDD" id="cd00303">
    <property type="entry name" value="retropepsin_like"/>
    <property type="match status" value="1"/>
</dbReference>
<reference evidence="3" key="1">
    <citation type="submission" date="2025-08" db="UniProtKB">
        <authorList>
            <consortium name="RefSeq"/>
        </authorList>
    </citation>
    <scope>IDENTIFICATION</scope>
    <source>
        <tissue evidence="3">Whole body</tissue>
    </source>
</reference>
<evidence type="ECO:0000313" key="3">
    <source>
        <dbReference type="RefSeq" id="XP_024876847.1"/>
    </source>
</evidence>
<evidence type="ECO:0000313" key="2">
    <source>
        <dbReference type="Proteomes" id="UP000504618"/>
    </source>
</evidence>
<dbReference type="RefSeq" id="XP_024876847.1">
    <property type="nucleotide sequence ID" value="XM_025021079.1"/>
</dbReference>
<dbReference type="GeneID" id="112457811"/>
<organism evidence="2 3">
    <name type="scientific">Temnothorax curvispinosus</name>
    <dbReference type="NCBI Taxonomy" id="300111"/>
    <lineage>
        <taxon>Eukaryota</taxon>
        <taxon>Metazoa</taxon>
        <taxon>Ecdysozoa</taxon>
        <taxon>Arthropoda</taxon>
        <taxon>Hexapoda</taxon>
        <taxon>Insecta</taxon>
        <taxon>Pterygota</taxon>
        <taxon>Neoptera</taxon>
        <taxon>Endopterygota</taxon>
        <taxon>Hymenoptera</taxon>
        <taxon>Apocrita</taxon>
        <taxon>Aculeata</taxon>
        <taxon>Formicoidea</taxon>
        <taxon>Formicidae</taxon>
        <taxon>Myrmicinae</taxon>
        <taxon>Temnothorax</taxon>
    </lineage>
</organism>
<evidence type="ECO:0000256" key="1">
    <source>
        <dbReference type="SAM" id="MobiDB-lite"/>
    </source>
</evidence>
<dbReference type="SUPFAM" id="SSF56672">
    <property type="entry name" value="DNA/RNA polymerases"/>
    <property type="match status" value="1"/>
</dbReference>
<dbReference type="Gene3D" id="2.40.70.10">
    <property type="entry name" value="Acid Proteases"/>
    <property type="match status" value="1"/>
</dbReference>
<dbReference type="InterPro" id="IPR008042">
    <property type="entry name" value="Retrotrans_Pao"/>
</dbReference>
<dbReference type="PANTHER" id="PTHR47331:SF5">
    <property type="entry name" value="RIBONUCLEASE H"/>
    <property type="match status" value="1"/>
</dbReference>
<sequence>LSSADRLKEVKAKKLCMNCLSKGHFSAACKSSACRRCQKKHNTLLHPEQEEKTATDKKSEEDASKKAVVMHGTQETLQDTEESSSVINLERKPTSCVVLSTARVIVHDVNGGQHKCRALLDAGSQSNLITQELVDRLRLKCKRRDEVISGINRSQTNVGKTVEVKIRSTNADYEVAIECLVLPAITERLPQVKINTKLICLPEGLSLADPDFHTPGTVDILIGAGLFWQLICKDYIQRPKGIPRLQPQLERFWKQEETLEKRSLTQEEIECERQFHESVKRDETGRFIVTLPKKPGVKLGDPGNQALQRLYSLKRRFRGDPALKNAYVQFMEDYETQGHMSLMGPGPDTSTKVEQSYILPHHPVIKPDSTTTKLRVVFNASAKTSLGTSLNDKLFAGPNKQKSLFCIVLRFRSHPFVITADIVAMFRQILVCEEDRDLQLILWRSDPSQPVQIFRMNTVTYGTACAPYLALSCLERLAIEELERFLKATLTVEEMKRFLEIRLKIEELKKFLKEALDNEKSEFLQAILVLLEDFYMDDVLSGASTIEGAIALRQQLSELLQRGQFQLRKWRSNDPRILEELPESNDDNSFLKIDKEGAMKTLGLLWDAQSDVLQYSVSIEENSRVTKRLVLSQIAQIYDPLGLLGPVVIIAKCIMQSLWQIKTGWDKVLPTE</sequence>
<name>A0A6J1Q3U8_9HYME</name>
<feature type="region of interest" description="Disordered" evidence="1">
    <location>
        <begin position="48"/>
        <end position="84"/>
    </location>
</feature>
<feature type="compositionally biased region" description="Basic and acidic residues" evidence="1">
    <location>
        <begin position="48"/>
        <end position="65"/>
    </location>
</feature>
<dbReference type="CDD" id="cd01644">
    <property type="entry name" value="RT_pepA17"/>
    <property type="match status" value="1"/>
</dbReference>
<gene>
    <name evidence="3" type="primary">LOC112457811</name>
</gene>
<dbReference type="PANTHER" id="PTHR47331">
    <property type="entry name" value="PHD-TYPE DOMAIN-CONTAINING PROTEIN"/>
    <property type="match status" value="1"/>
</dbReference>